<dbReference type="InterPro" id="IPR029058">
    <property type="entry name" value="AB_hydrolase_fold"/>
</dbReference>
<dbReference type="Pfam" id="PF12146">
    <property type="entry name" value="Hydrolase_4"/>
    <property type="match status" value="1"/>
</dbReference>
<evidence type="ECO:0000313" key="2">
    <source>
        <dbReference type="EMBL" id="MQX11302.1"/>
    </source>
</evidence>
<evidence type="ECO:0000259" key="1">
    <source>
        <dbReference type="Pfam" id="PF12146"/>
    </source>
</evidence>
<sequence length="317" mass="34498">MFAQVRTLQSPTGATLGWRHWPASEAPQGILLISHGLAEHSGRYARFAEAMARHGFHVYAHDHRGHGESRTSDALLGQFARHGGVEKVIADLRMVREMAVANHPGLPVVLFGHSMGGLIALNAAETDPELYDALAVWNSNFRPGLAGRGAQAILAIERMLKGSDVPSPLLSKLTFGAWSKAIADRKTDFDWLSRDASEVAKYIADPLCGFDASVSLWIDVFAFAFAGARTDRLARLPAKLPVHLVGGSADPSTVNGDAIRWLGQRMRARGMADVTVTIYPGMRHETLNEIGRETATEDFAAWCLQAIGSKRRVGERI</sequence>
<dbReference type="EMBL" id="NWTC01000010">
    <property type="protein sequence ID" value="PDT47080.1"/>
    <property type="molecule type" value="Genomic_DNA"/>
</dbReference>
<evidence type="ECO:0000313" key="4">
    <source>
        <dbReference type="Proteomes" id="UP000220353"/>
    </source>
</evidence>
<keyword evidence="3" id="KW-0378">Hydrolase</keyword>
<dbReference type="Gene3D" id="3.40.50.1820">
    <property type="entry name" value="alpha/beta hydrolase"/>
    <property type="match status" value="1"/>
</dbReference>
<protein>
    <submittedName>
        <fullName evidence="2">Alpha/beta fold hydrolase</fullName>
    </submittedName>
    <submittedName>
        <fullName evidence="3">Alpha/beta hydrolase</fullName>
    </submittedName>
</protein>
<reference evidence="2 5" key="1">
    <citation type="journal article" date="2013" name="Genome Biol.">
        <title>Comparative genomics of the core and accessory genomes of 48 Sinorhizobium strains comprising five genospecies.</title>
        <authorList>
            <person name="Sugawara M."/>
            <person name="Epstein B."/>
            <person name="Badgley B.D."/>
            <person name="Unno T."/>
            <person name="Xu L."/>
            <person name="Reese J."/>
            <person name="Gyaneshwar P."/>
            <person name="Denny R."/>
            <person name="Mudge J."/>
            <person name="Bharti A.K."/>
            <person name="Farmer A.D."/>
            <person name="May G.D."/>
            <person name="Woodward J.E."/>
            <person name="Medigue C."/>
            <person name="Vallenet D."/>
            <person name="Lajus A."/>
            <person name="Rouy Z."/>
            <person name="Martinez-Vaz B."/>
            <person name="Tiffin P."/>
            <person name="Young N.D."/>
            <person name="Sadowsky M.J."/>
        </authorList>
    </citation>
    <scope>NUCLEOTIDE SEQUENCE [LARGE SCALE GENOMIC DNA]</scope>
    <source>
        <strain evidence="2 5">USDA205</strain>
    </source>
</reference>
<evidence type="ECO:0000313" key="5">
    <source>
        <dbReference type="Proteomes" id="UP000466694"/>
    </source>
</evidence>
<reference evidence="2" key="3">
    <citation type="submission" date="2019-10" db="EMBL/GenBank/DDBJ databases">
        <authorList>
            <person name="Sugawara M."/>
            <person name="Epstein B."/>
            <person name="Badgley B."/>
            <person name="Unno T."/>
            <person name="Xu L."/>
            <person name="Reese J."/>
            <person name="Gyaneshwar P."/>
            <person name="Denny R."/>
            <person name="Mudege J."/>
            <person name="Bharti A."/>
            <person name="Farmer A."/>
            <person name="May G."/>
            <person name="Woodward J."/>
            <person name="Medigue C."/>
            <person name="Vallenet D."/>
            <person name="Lajus A."/>
            <person name="Rouy Z."/>
            <person name="Martinez-Vaz B."/>
            <person name="Tiffin P."/>
            <person name="Young N."/>
            <person name="Sadowsky M."/>
        </authorList>
    </citation>
    <scope>NUCLEOTIDE SEQUENCE</scope>
    <source>
        <strain evidence="2">USDA205</strain>
    </source>
</reference>
<feature type="domain" description="Serine aminopeptidase S33" evidence="1">
    <location>
        <begin position="26"/>
        <end position="289"/>
    </location>
</feature>
<dbReference type="SUPFAM" id="SSF53474">
    <property type="entry name" value="alpha/beta-Hydrolases"/>
    <property type="match status" value="1"/>
</dbReference>
<dbReference type="PANTHER" id="PTHR11614">
    <property type="entry name" value="PHOSPHOLIPASE-RELATED"/>
    <property type="match status" value="1"/>
</dbReference>
<dbReference type="GO" id="GO:0016787">
    <property type="term" value="F:hydrolase activity"/>
    <property type="evidence" value="ECO:0007669"/>
    <property type="project" value="UniProtKB-KW"/>
</dbReference>
<dbReference type="Proteomes" id="UP000466694">
    <property type="component" value="Unassembled WGS sequence"/>
</dbReference>
<dbReference type="InterPro" id="IPR051044">
    <property type="entry name" value="MAG_DAG_Lipase"/>
</dbReference>
<dbReference type="InterPro" id="IPR022742">
    <property type="entry name" value="Hydrolase_4"/>
</dbReference>
<dbReference type="EMBL" id="WISZ01000172">
    <property type="protein sequence ID" value="MQX11302.1"/>
    <property type="molecule type" value="Genomic_DNA"/>
</dbReference>
<dbReference type="AlphaFoldDB" id="A0A2A6LXQ5"/>
<dbReference type="RefSeq" id="WP_014328976.1">
    <property type="nucleotide sequence ID" value="NZ_BJNI01000014.1"/>
</dbReference>
<evidence type="ECO:0000313" key="3">
    <source>
        <dbReference type="EMBL" id="PDT47080.1"/>
    </source>
</evidence>
<dbReference type="Proteomes" id="UP000220353">
    <property type="component" value="Unassembled WGS sequence"/>
</dbReference>
<organism evidence="3 4">
    <name type="scientific">Rhizobium fredii</name>
    <name type="common">Sinorhizobium fredii</name>
    <dbReference type="NCBI Taxonomy" id="380"/>
    <lineage>
        <taxon>Bacteria</taxon>
        <taxon>Pseudomonadati</taxon>
        <taxon>Pseudomonadota</taxon>
        <taxon>Alphaproteobacteria</taxon>
        <taxon>Hyphomicrobiales</taxon>
        <taxon>Rhizobiaceae</taxon>
        <taxon>Sinorhizobium/Ensifer group</taxon>
        <taxon>Sinorhizobium</taxon>
    </lineage>
</organism>
<name>A0A2A6LXQ5_RHIFR</name>
<comment type="caution">
    <text evidence="3">The sequence shown here is derived from an EMBL/GenBank/DDBJ whole genome shotgun (WGS) entry which is preliminary data.</text>
</comment>
<accession>A0A2A6LXQ5</accession>
<gene>
    <name evidence="3" type="ORF">CO661_15535</name>
    <name evidence="2" type="ORF">GHK48_24270</name>
</gene>
<proteinExistence type="predicted"/>
<reference evidence="3 4" key="2">
    <citation type="submission" date="2017-09" db="EMBL/GenBank/DDBJ databases">
        <title>Comparative genomics of rhizobia isolated from Phaseolus vulgaris in China.</title>
        <authorList>
            <person name="Tong W."/>
        </authorList>
    </citation>
    <scope>NUCLEOTIDE SEQUENCE [LARGE SCALE GENOMIC DNA]</scope>
    <source>
        <strain evidence="3 4">PCH1</strain>
    </source>
</reference>